<dbReference type="AlphaFoldDB" id="A0A831RVG2"/>
<dbReference type="GO" id="GO:0000976">
    <property type="term" value="F:transcription cis-regulatory region binding"/>
    <property type="evidence" value="ECO:0007669"/>
    <property type="project" value="TreeGrafter"/>
</dbReference>
<dbReference type="PROSITE" id="PS01124">
    <property type="entry name" value="HTH_ARAC_FAMILY_2"/>
    <property type="match status" value="1"/>
</dbReference>
<evidence type="ECO:0000313" key="5">
    <source>
        <dbReference type="EMBL" id="HEC05850.1"/>
    </source>
</evidence>
<evidence type="ECO:0000256" key="3">
    <source>
        <dbReference type="ARBA" id="ARBA00023163"/>
    </source>
</evidence>
<dbReference type="InterPro" id="IPR018060">
    <property type="entry name" value="HTH_AraC"/>
</dbReference>
<dbReference type="SMART" id="SM00342">
    <property type="entry name" value="HTH_ARAC"/>
    <property type="match status" value="1"/>
</dbReference>
<dbReference type="Pfam" id="PF12625">
    <property type="entry name" value="Arabinose_bd"/>
    <property type="match status" value="1"/>
</dbReference>
<dbReference type="InterPro" id="IPR009057">
    <property type="entry name" value="Homeodomain-like_sf"/>
</dbReference>
<reference evidence="5" key="1">
    <citation type="journal article" date="2020" name="mSystems">
        <title>Genome- and Community-Level Interaction Insights into Carbon Utilization and Element Cycling Functions of Hydrothermarchaeota in Hydrothermal Sediment.</title>
        <authorList>
            <person name="Zhou Z."/>
            <person name="Liu Y."/>
            <person name="Xu W."/>
            <person name="Pan J."/>
            <person name="Luo Z.H."/>
            <person name="Li M."/>
        </authorList>
    </citation>
    <scope>NUCLEOTIDE SEQUENCE [LARGE SCALE GENOMIC DNA]</scope>
    <source>
        <strain evidence="5">HyVt-458</strain>
    </source>
</reference>
<evidence type="ECO:0000259" key="4">
    <source>
        <dbReference type="PROSITE" id="PS01124"/>
    </source>
</evidence>
<dbReference type="SUPFAM" id="SSF46689">
    <property type="entry name" value="Homeodomain-like"/>
    <property type="match status" value="1"/>
</dbReference>
<dbReference type="Pfam" id="PF12833">
    <property type="entry name" value="HTH_18"/>
    <property type="match status" value="1"/>
</dbReference>
<dbReference type="InterPro" id="IPR032687">
    <property type="entry name" value="AraC-type_N"/>
</dbReference>
<organism evidence="5">
    <name type="scientific">Thiolapillus brandeum</name>
    <dbReference type="NCBI Taxonomy" id="1076588"/>
    <lineage>
        <taxon>Bacteria</taxon>
        <taxon>Pseudomonadati</taxon>
        <taxon>Pseudomonadota</taxon>
        <taxon>Gammaproteobacteria</taxon>
        <taxon>Chromatiales</taxon>
        <taxon>Sedimenticolaceae</taxon>
        <taxon>Thiolapillus</taxon>
    </lineage>
</organism>
<dbReference type="PANTHER" id="PTHR47894">
    <property type="entry name" value="HTH-TYPE TRANSCRIPTIONAL REGULATOR GADX"/>
    <property type="match status" value="1"/>
</dbReference>
<keyword evidence="1" id="KW-0805">Transcription regulation</keyword>
<dbReference type="InterPro" id="IPR020449">
    <property type="entry name" value="Tscrpt_reg_AraC-type_HTH"/>
</dbReference>
<dbReference type="PRINTS" id="PR00032">
    <property type="entry name" value="HTHARAC"/>
</dbReference>
<dbReference type="PROSITE" id="PS00041">
    <property type="entry name" value="HTH_ARAC_FAMILY_1"/>
    <property type="match status" value="1"/>
</dbReference>
<name>A0A831RVG2_9GAMM</name>
<dbReference type="Proteomes" id="UP000886339">
    <property type="component" value="Unassembled WGS sequence"/>
</dbReference>
<proteinExistence type="predicted"/>
<dbReference type="InterPro" id="IPR018062">
    <property type="entry name" value="HTH_AraC-typ_CS"/>
</dbReference>
<comment type="caution">
    <text evidence="5">The sequence shown here is derived from an EMBL/GenBank/DDBJ whole genome shotgun (WGS) entry which is preliminary data.</text>
</comment>
<sequence length="338" mass="38476">MPDNIPLLRAGVMDPIVLMVERMGLPTRKMFRDAGLPDLPWDEVNPYQAVSLKASMDFLEHVADTQGLPLFGMQVVEEQSLKRIRSLPLHYRDCANLKQLIGQFIRQAQQQSSLADYRLIGDGEFVWLIQWGLIPGQPYLQTDLFTVSVLIQLIRSVTGSSWLPSIIHFSGPPVSVISDSDELNPCEIRFNQPNRGIAFPRELLCHRVEASVEENIVSSHDDAEPLPDQYLGRQLESLLPAYLSMPGFNHATIEHIAGMSFRTLQRKLRKEGQTYSSILERVRLRLSQEMLSKNDQKILDIARQLGYSNAPNFIRAFRSWTGVSPGEYRAYRETSRRA</sequence>
<accession>A0A831RVG2</accession>
<gene>
    <name evidence="5" type="ORF">ENJ12_03305</name>
</gene>
<dbReference type="GO" id="GO:0005829">
    <property type="term" value="C:cytosol"/>
    <property type="evidence" value="ECO:0007669"/>
    <property type="project" value="TreeGrafter"/>
</dbReference>
<dbReference type="GO" id="GO:0003700">
    <property type="term" value="F:DNA-binding transcription factor activity"/>
    <property type="evidence" value="ECO:0007669"/>
    <property type="project" value="InterPro"/>
</dbReference>
<keyword evidence="2" id="KW-0238">DNA-binding</keyword>
<evidence type="ECO:0000256" key="1">
    <source>
        <dbReference type="ARBA" id="ARBA00023015"/>
    </source>
</evidence>
<feature type="domain" description="HTH araC/xylS-type" evidence="4">
    <location>
        <begin position="233"/>
        <end position="331"/>
    </location>
</feature>
<protein>
    <submittedName>
        <fullName evidence="5">AraC family transcriptional regulator</fullName>
    </submittedName>
</protein>
<dbReference type="Gene3D" id="1.10.10.60">
    <property type="entry name" value="Homeodomain-like"/>
    <property type="match status" value="1"/>
</dbReference>
<evidence type="ECO:0000256" key="2">
    <source>
        <dbReference type="ARBA" id="ARBA00023125"/>
    </source>
</evidence>
<dbReference type="EMBL" id="DRLF01000122">
    <property type="protein sequence ID" value="HEC05850.1"/>
    <property type="molecule type" value="Genomic_DNA"/>
</dbReference>
<dbReference type="PANTHER" id="PTHR47894:SF4">
    <property type="entry name" value="HTH-TYPE TRANSCRIPTIONAL REGULATOR GADX"/>
    <property type="match status" value="1"/>
</dbReference>
<keyword evidence="3" id="KW-0804">Transcription</keyword>